<proteinExistence type="predicted"/>
<reference evidence="1 2" key="1">
    <citation type="submission" date="2020-08" db="EMBL/GenBank/DDBJ databases">
        <title>Croceimicrobium hydrocarbonivorans gen. nov., sp. nov., a novel marine bacterium isolated from a bacterial consortium that degrades polyethylene terephthalate.</title>
        <authorList>
            <person name="Liu R."/>
        </authorList>
    </citation>
    <scope>NUCLEOTIDE SEQUENCE [LARGE SCALE GENOMIC DNA]</scope>
    <source>
        <strain evidence="1 2">A20-9</strain>
    </source>
</reference>
<dbReference type="RefSeq" id="WP_210759671.1">
    <property type="nucleotide sequence ID" value="NZ_CP060139.1"/>
</dbReference>
<organism evidence="1 2">
    <name type="scientific">Croceimicrobium hydrocarbonivorans</name>
    <dbReference type="NCBI Taxonomy" id="2761580"/>
    <lineage>
        <taxon>Bacteria</taxon>
        <taxon>Pseudomonadati</taxon>
        <taxon>Bacteroidota</taxon>
        <taxon>Flavobacteriia</taxon>
        <taxon>Flavobacteriales</taxon>
        <taxon>Owenweeksiaceae</taxon>
        <taxon>Croceimicrobium</taxon>
    </lineage>
</organism>
<evidence type="ECO:0000313" key="2">
    <source>
        <dbReference type="Proteomes" id="UP000516305"/>
    </source>
</evidence>
<accession>A0A7H0VHE7</accession>
<dbReference type="AlphaFoldDB" id="A0A7H0VHE7"/>
<dbReference type="Proteomes" id="UP000516305">
    <property type="component" value="Chromosome"/>
</dbReference>
<dbReference type="EMBL" id="CP060139">
    <property type="protein sequence ID" value="QNR25145.1"/>
    <property type="molecule type" value="Genomic_DNA"/>
</dbReference>
<gene>
    <name evidence="1" type="ORF">H4K34_04720</name>
</gene>
<evidence type="ECO:0000313" key="1">
    <source>
        <dbReference type="EMBL" id="QNR25145.1"/>
    </source>
</evidence>
<name>A0A7H0VHE7_9FLAO</name>
<protein>
    <submittedName>
        <fullName evidence="1">Uncharacterized protein</fullName>
    </submittedName>
</protein>
<sequence>MDKTAQVDPLQELKQVNQLFDEIADKPQILFAPSDSTAIIKGAKGTIIHLDPTQLQTINGSPLGEKIQIELLELNNNSSMLLHNTQTVSDGQILVSGGAYYLNMTSDGNQLKIKSGESLEVEFPKQTDEEMEFFTGARDSLGQMNWKPTNRKFISNAIDTPASVGTNPTSLPFRYYDEDLQMDLTIYDTTSTSKEFGLEVFKETYQSISLLNFGWINCDRWYQDPRPKRDVEISIKNDSVNAAIIYAVFTDINSIMEEYYWSEKKDKIAFKNIPIGKSLKIIAVSVMDESPYVFETTINTQTKNKVHIDFSPSSKAELKELIEKLN</sequence>
<keyword evidence="2" id="KW-1185">Reference proteome</keyword>
<dbReference type="KEGG" id="chyd:H4K34_04720"/>